<dbReference type="GO" id="GO:0006465">
    <property type="term" value="P:signal peptide processing"/>
    <property type="evidence" value="ECO:0007669"/>
    <property type="project" value="InterPro"/>
</dbReference>
<comment type="subcellular location">
    <subcellularLocation>
        <location evidence="7">Membrane</location>
        <topology evidence="7">Single-pass type II membrane protein</topology>
    </subcellularLocation>
</comment>
<dbReference type="GO" id="GO:0004252">
    <property type="term" value="F:serine-type endopeptidase activity"/>
    <property type="evidence" value="ECO:0007669"/>
    <property type="project" value="InterPro"/>
</dbReference>
<dbReference type="InterPro" id="IPR019533">
    <property type="entry name" value="Peptidase_S26"/>
</dbReference>
<dbReference type="AlphaFoldDB" id="A0A9D1HAC7"/>
<keyword evidence="7" id="KW-0645">Protease</keyword>
<keyword evidence="5 7" id="KW-0378">Hydrolase</keyword>
<dbReference type="PANTHER" id="PTHR43390:SF1">
    <property type="entry name" value="CHLOROPLAST PROCESSING PEPTIDASE"/>
    <property type="match status" value="1"/>
</dbReference>
<feature type="transmembrane region" description="Helical" evidence="7">
    <location>
        <begin position="52"/>
        <end position="71"/>
    </location>
</feature>
<evidence type="ECO:0000313" key="9">
    <source>
        <dbReference type="EMBL" id="HIT98174.1"/>
    </source>
</evidence>
<evidence type="ECO:0000256" key="6">
    <source>
        <dbReference type="PIRSR" id="PIRSR600223-1"/>
    </source>
</evidence>
<dbReference type="PANTHER" id="PTHR43390">
    <property type="entry name" value="SIGNAL PEPTIDASE I"/>
    <property type="match status" value="1"/>
</dbReference>
<dbReference type="EC" id="3.4.21.89" evidence="3 7"/>
<comment type="caution">
    <text evidence="7">Lacks conserved residue(s) required for the propagation of feature annotation.</text>
</comment>
<evidence type="ECO:0000256" key="1">
    <source>
        <dbReference type="ARBA" id="ARBA00000677"/>
    </source>
</evidence>
<keyword evidence="7" id="KW-1133">Transmembrane helix</keyword>
<evidence type="ECO:0000313" key="10">
    <source>
        <dbReference type="Proteomes" id="UP000824161"/>
    </source>
</evidence>
<evidence type="ECO:0000256" key="2">
    <source>
        <dbReference type="ARBA" id="ARBA00009370"/>
    </source>
</evidence>
<evidence type="ECO:0000259" key="8">
    <source>
        <dbReference type="Pfam" id="PF10502"/>
    </source>
</evidence>
<dbReference type="NCBIfam" id="TIGR02227">
    <property type="entry name" value="sigpep_I_bact"/>
    <property type="match status" value="2"/>
</dbReference>
<feature type="domain" description="Peptidase S26" evidence="8">
    <location>
        <begin position="124"/>
        <end position="275"/>
    </location>
</feature>
<feature type="transmembrane region" description="Helical" evidence="7">
    <location>
        <begin position="83"/>
        <end position="102"/>
    </location>
</feature>
<dbReference type="Pfam" id="PF18936">
    <property type="entry name" value="DUF5684"/>
    <property type="match status" value="1"/>
</dbReference>
<comment type="similarity">
    <text evidence="2 7">Belongs to the peptidase S26 family.</text>
</comment>
<dbReference type="CDD" id="cd06530">
    <property type="entry name" value="S26_SPase_I"/>
    <property type="match status" value="2"/>
</dbReference>
<sequence>MTSILLLLLIMQVLHWACTWRLYILAGQKAWQAAVPIYSAVILMRILQRPWWWVILLYVPVAGNVMALVVWSDTCRAFGFRRVGQVILTLITLGLFLAYINYGGRARYDAHYRDHRQALDSSILGAIVFATVAASVIKAFTYEAYTIPTSSMEGSMLVGDFLFVNKMSYGTRIAMTPLSFPLVHDTIPVVKTRSYIRGVSLPYLRLPALRKIKHNDIVVFNWPADSRDKPIDKRANYIKRCVALPGDTLEIRLGELYVNGQPQTWNQRARPQKEYRLTFPKAYYEPFRQLLKMGLELSFLDTDAQGNEVVQAFLSQENLDKVKAMFPGVTAERLVLAPGDPEGHALFPSGSTYNHDNYGPLYVPRKGDTVLLTPENLPQYRDIIEKYEGHTLEVLPDGILIDGEPADRYTIAQDYYFMLGDNRDNSLDSRYWGYVPSDHIVGSPAMIWLSIAPDDGSTPLFKRIRTERVFSFPQGDDGPLRSYFWPIILVGGALYGGYEWWRRKRKKSKGEKTAQKKS</sequence>
<reference evidence="9" key="1">
    <citation type="submission" date="2020-10" db="EMBL/GenBank/DDBJ databases">
        <authorList>
            <person name="Gilroy R."/>
        </authorList>
    </citation>
    <scope>NUCLEOTIDE SEQUENCE</scope>
    <source>
        <strain evidence="9">1383</strain>
    </source>
</reference>
<name>A0A9D1HAC7_9FLAO</name>
<feature type="transmembrane region" description="Helical" evidence="7">
    <location>
        <begin position="123"/>
        <end position="142"/>
    </location>
</feature>
<feature type="domain" description="Peptidase S26" evidence="8">
    <location>
        <begin position="409"/>
        <end position="448"/>
    </location>
</feature>
<dbReference type="Pfam" id="PF10502">
    <property type="entry name" value="Peptidase_S26"/>
    <property type="match status" value="2"/>
</dbReference>
<protein>
    <recommendedName>
        <fullName evidence="4 7">Signal peptidase I</fullName>
        <ecNumber evidence="3 7">3.4.21.89</ecNumber>
    </recommendedName>
</protein>
<proteinExistence type="inferred from homology"/>
<gene>
    <name evidence="9" type="primary">lepB</name>
    <name evidence="9" type="ORF">IAC44_04970</name>
</gene>
<accession>A0A9D1HAC7</accession>
<comment type="catalytic activity">
    <reaction evidence="1 7">
        <text>Cleavage of hydrophobic, N-terminal signal or leader sequences from secreted and periplasmic proteins.</text>
        <dbReference type="EC" id="3.4.21.89"/>
    </reaction>
</comment>
<dbReference type="Gene3D" id="2.10.109.10">
    <property type="entry name" value="Umud Fragment, subunit A"/>
    <property type="match status" value="2"/>
</dbReference>
<dbReference type="InterPro" id="IPR036286">
    <property type="entry name" value="LexA/Signal_pep-like_sf"/>
</dbReference>
<dbReference type="GO" id="GO:0009003">
    <property type="term" value="F:signal peptidase activity"/>
    <property type="evidence" value="ECO:0007669"/>
    <property type="project" value="UniProtKB-EC"/>
</dbReference>
<reference evidence="9" key="2">
    <citation type="journal article" date="2021" name="PeerJ">
        <title>Extensive microbial diversity within the chicken gut microbiome revealed by metagenomics and culture.</title>
        <authorList>
            <person name="Gilroy R."/>
            <person name="Ravi A."/>
            <person name="Getino M."/>
            <person name="Pursley I."/>
            <person name="Horton D.L."/>
            <person name="Alikhan N.F."/>
            <person name="Baker D."/>
            <person name="Gharbi K."/>
            <person name="Hall N."/>
            <person name="Watson M."/>
            <person name="Adriaenssens E.M."/>
            <person name="Foster-Nyarko E."/>
            <person name="Jarju S."/>
            <person name="Secka A."/>
            <person name="Antonio M."/>
            <person name="Oren A."/>
            <person name="Chaudhuri R.R."/>
            <person name="La Ragione R."/>
            <person name="Hildebrand F."/>
            <person name="Pallen M.J."/>
        </authorList>
    </citation>
    <scope>NUCLEOTIDE SEQUENCE</scope>
    <source>
        <strain evidence="9">1383</strain>
    </source>
</reference>
<dbReference type="SUPFAM" id="SSF51306">
    <property type="entry name" value="LexA/Signal peptidase"/>
    <property type="match status" value="2"/>
</dbReference>
<keyword evidence="7" id="KW-0472">Membrane</keyword>
<dbReference type="EMBL" id="DVLY01000118">
    <property type="protein sequence ID" value="HIT98174.1"/>
    <property type="molecule type" value="Genomic_DNA"/>
</dbReference>
<dbReference type="Proteomes" id="UP000824161">
    <property type="component" value="Unassembled WGS sequence"/>
</dbReference>
<feature type="active site" evidence="6">
    <location>
        <position position="239"/>
    </location>
</feature>
<evidence type="ECO:0000256" key="5">
    <source>
        <dbReference type="ARBA" id="ARBA00022801"/>
    </source>
</evidence>
<comment type="caution">
    <text evidence="9">The sequence shown here is derived from an EMBL/GenBank/DDBJ whole genome shotgun (WGS) entry which is preliminary data.</text>
</comment>
<feature type="active site" evidence="6">
    <location>
        <position position="151"/>
    </location>
</feature>
<evidence type="ECO:0000256" key="3">
    <source>
        <dbReference type="ARBA" id="ARBA00013208"/>
    </source>
</evidence>
<organism evidence="9 10">
    <name type="scientific">Candidatus Merdimorpha stercoravium</name>
    <dbReference type="NCBI Taxonomy" id="2840863"/>
    <lineage>
        <taxon>Bacteria</taxon>
        <taxon>Pseudomonadati</taxon>
        <taxon>Bacteroidota</taxon>
        <taxon>Flavobacteriia</taxon>
        <taxon>Flavobacteriales</taxon>
        <taxon>Candidatus Merdimorpha</taxon>
    </lineage>
</organism>
<dbReference type="PRINTS" id="PR00727">
    <property type="entry name" value="LEADERPTASE"/>
</dbReference>
<dbReference type="GO" id="GO:0016020">
    <property type="term" value="C:membrane"/>
    <property type="evidence" value="ECO:0007669"/>
    <property type="project" value="UniProtKB-SubCell"/>
</dbReference>
<evidence type="ECO:0000256" key="7">
    <source>
        <dbReference type="RuleBase" id="RU362042"/>
    </source>
</evidence>
<dbReference type="PROSITE" id="PS00761">
    <property type="entry name" value="SPASE_I_3"/>
    <property type="match status" value="1"/>
</dbReference>
<dbReference type="InterPro" id="IPR000223">
    <property type="entry name" value="Pept_S26A_signal_pept_1"/>
</dbReference>
<dbReference type="InterPro" id="IPR019758">
    <property type="entry name" value="Pept_S26A_signal_pept_1_CS"/>
</dbReference>
<keyword evidence="7" id="KW-0812">Transmembrane</keyword>
<dbReference type="InterPro" id="IPR043739">
    <property type="entry name" value="DUF5684"/>
</dbReference>
<evidence type="ECO:0000256" key="4">
    <source>
        <dbReference type="ARBA" id="ARBA00019232"/>
    </source>
</evidence>
<feature type="transmembrane region" description="Helical" evidence="7">
    <location>
        <begin position="483"/>
        <end position="501"/>
    </location>
</feature>